<evidence type="ECO:0000313" key="2">
    <source>
        <dbReference type="EMBL" id="MFD2583361.1"/>
    </source>
</evidence>
<sequence length="327" mass="38008">MNISKAKGIFLFSLLLLSATICKSQVSYFGSALLNSQKLEVFKKTTTLFTFQYTDYAELEKYDQAIKKTWTITPYKIIKPDELAKYDTLANYSFFYFDAYTEKLDNKTDINVVYALKLITPSKKPKVKEESVLATVNLFTDPNTNLLITLLDQQIDSKKNKKATLLSLLYNRSHFLNWSPGFLTGYLKQINDGLISSENHGIDYQFYNKIRLPELARETLYVPEYIKEVFSSKLALLPKSGIVLEPYPYKLKFAPYKTLDSLILNKENPVKYVIYTQRSEDKIISVYDSKDNRIIYQRFYPQTPNFEMNDLSEIKKVIVSLKQTELE</sequence>
<accession>A0ABW5MKM7</accession>
<reference evidence="3" key="1">
    <citation type="journal article" date="2019" name="Int. J. Syst. Evol. Microbiol.">
        <title>The Global Catalogue of Microorganisms (GCM) 10K type strain sequencing project: providing services to taxonomists for standard genome sequencing and annotation.</title>
        <authorList>
            <consortium name="The Broad Institute Genomics Platform"/>
            <consortium name="The Broad Institute Genome Sequencing Center for Infectious Disease"/>
            <person name="Wu L."/>
            <person name="Ma J."/>
        </authorList>
    </citation>
    <scope>NUCLEOTIDE SEQUENCE [LARGE SCALE GENOMIC DNA]</scope>
    <source>
        <strain evidence="3">KCTC 42866</strain>
    </source>
</reference>
<organism evidence="2 3">
    <name type="scientific">Pedobacter vanadiisoli</name>
    <dbReference type="NCBI Taxonomy" id="1761975"/>
    <lineage>
        <taxon>Bacteria</taxon>
        <taxon>Pseudomonadati</taxon>
        <taxon>Bacteroidota</taxon>
        <taxon>Sphingobacteriia</taxon>
        <taxon>Sphingobacteriales</taxon>
        <taxon>Sphingobacteriaceae</taxon>
        <taxon>Pedobacter</taxon>
    </lineage>
</organism>
<keyword evidence="1" id="KW-0732">Signal</keyword>
<dbReference type="EMBL" id="JBHULL010000009">
    <property type="protein sequence ID" value="MFD2583361.1"/>
    <property type="molecule type" value="Genomic_DNA"/>
</dbReference>
<evidence type="ECO:0000313" key="3">
    <source>
        <dbReference type="Proteomes" id="UP001597461"/>
    </source>
</evidence>
<name>A0ABW5MKM7_9SPHI</name>
<dbReference type="RefSeq" id="WP_379079463.1">
    <property type="nucleotide sequence ID" value="NZ_JBHULL010000009.1"/>
</dbReference>
<evidence type="ECO:0000256" key="1">
    <source>
        <dbReference type="SAM" id="SignalP"/>
    </source>
</evidence>
<comment type="caution">
    <text evidence="2">The sequence shown here is derived from an EMBL/GenBank/DDBJ whole genome shotgun (WGS) entry which is preliminary data.</text>
</comment>
<keyword evidence="3" id="KW-1185">Reference proteome</keyword>
<dbReference type="Proteomes" id="UP001597461">
    <property type="component" value="Unassembled WGS sequence"/>
</dbReference>
<protein>
    <submittedName>
        <fullName evidence="2">Uncharacterized protein</fullName>
    </submittedName>
</protein>
<gene>
    <name evidence="2" type="ORF">ACFSR6_12745</name>
</gene>
<feature type="signal peptide" evidence="1">
    <location>
        <begin position="1"/>
        <end position="24"/>
    </location>
</feature>
<feature type="chain" id="PRO_5045772982" evidence="1">
    <location>
        <begin position="25"/>
        <end position="327"/>
    </location>
</feature>
<proteinExistence type="predicted"/>